<dbReference type="EMBL" id="CP012034">
    <property type="protein sequence ID" value="AKP68009.1"/>
    <property type="molecule type" value="Genomic_DNA"/>
</dbReference>
<sequence>MIKVKSYRPLVTENLIWDFPSHFKLKEVSEFMQEDIAHTTDFISETAKETMRNQSVYWFIEDKKLQKIHALISIKSIDFDNSSAKLFTKFDDDISDEFEHEIIERLYMFVNEQISLSELEIEENPTKVTNFFTSNGYNLANIKLKRK</sequence>
<dbReference type="RefSeq" id="WP_048705736.1">
    <property type="nucleotide sequence ID" value="NZ_CP012034.1"/>
</dbReference>
<dbReference type="PATRIC" id="fig|1007676.4.peg.2229"/>
<accession>A0A0H4QHY0</accession>
<name>A0A0H4QHY0_9LACO</name>
<organism evidence="1 2">
    <name type="scientific">Companilactobacillus ginsenosidimutans</name>
    <dbReference type="NCBI Taxonomy" id="1007676"/>
    <lineage>
        <taxon>Bacteria</taxon>
        <taxon>Bacillati</taxon>
        <taxon>Bacillota</taxon>
        <taxon>Bacilli</taxon>
        <taxon>Lactobacillales</taxon>
        <taxon>Lactobacillaceae</taxon>
        <taxon>Companilactobacillus</taxon>
    </lineage>
</organism>
<reference evidence="2" key="1">
    <citation type="submission" date="2015-07" db="EMBL/GenBank/DDBJ databases">
        <title>Lactobacillus ginsenosidimutans/EMML 3141/ whole genome sequencing.</title>
        <authorList>
            <person name="Kim M.K."/>
            <person name="Im W.-T."/>
            <person name="Srinivasan S."/>
            <person name="Lee J.-J."/>
        </authorList>
    </citation>
    <scope>NUCLEOTIDE SEQUENCE [LARGE SCALE GENOMIC DNA]</scope>
    <source>
        <strain evidence="2">EMML 3041</strain>
    </source>
</reference>
<dbReference type="AlphaFoldDB" id="A0A0H4QHY0"/>
<evidence type="ECO:0000313" key="1">
    <source>
        <dbReference type="EMBL" id="AKP68009.1"/>
    </source>
</evidence>
<evidence type="ECO:0000313" key="2">
    <source>
        <dbReference type="Proteomes" id="UP000036106"/>
    </source>
</evidence>
<evidence type="ECO:0008006" key="3">
    <source>
        <dbReference type="Google" id="ProtNLM"/>
    </source>
</evidence>
<gene>
    <name evidence="1" type="ORF">ABM34_11005</name>
</gene>
<protein>
    <recommendedName>
        <fullName evidence="3">N-acetyltransferase domain-containing protein</fullName>
    </recommendedName>
</protein>
<keyword evidence="2" id="KW-1185">Reference proteome</keyword>
<dbReference type="Proteomes" id="UP000036106">
    <property type="component" value="Chromosome"/>
</dbReference>
<dbReference type="STRING" id="1007676.ABM34_11005"/>
<dbReference type="OrthoDB" id="2292496at2"/>
<proteinExistence type="predicted"/>
<dbReference type="KEGG" id="lgn:ABM34_11005"/>